<gene>
    <name evidence="1" type="ORF">FB45DRAFT_1018650</name>
</gene>
<dbReference type="Proteomes" id="UP001221142">
    <property type="component" value="Unassembled WGS sequence"/>
</dbReference>
<keyword evidence="2" id="KW-1185">Reference proteome</keyword>
<accession>A0AAD7G3C3</accession>
<evidence type="ECO:0000313" key="1">
    <source>
        <dbReference type="EMBL" id="KAJ7651299.1"/>
    </source>
</evidence>
<organism evidence="1 2">
    <name type="scientific">Roridomyces roridus</name>
    <dbReference type="NCBI Taxonomy" id="1738132"/>
    <lineage>
        <taxon>Eukaryota</taxon>
        <taxon>Fungi</taxon>
        <taxon>Dikarya</taxon>
        <taxon>Basidiomycota</taxon>
        <taxon>Agaricomycotina</taxon>
        <taxon>Agaricomycetes</taxon>
        <taxon>Agaricomycetidae</taxon>
        <taxon>Agaricales</taxon>
        <taxon>Marasmiineae</taxon>
        <taxon>Mycenaceae</taxon>
        <taxon>Roridomyces</taxon>
    </lineage>
</organism>
<name>A0AAD7G3C3_9AGAR</name>
<reference evidence="1" key="1">
    <citation type="submission" date="2023-03" db="EMBL/GenBank/DDBJ databases">
        <title>Massive genome expansion in bonnet fungi (Mycena s.s.) driven by repeated elements and novel gene families across ecological guilds.</title>
        <authorList>
            <consortium name="Lawrence Berkeley National Laboratory"/>
            <person name="Harder C.B."/>
            <person name="Miyauchi S."/>
            <person name="Viragh M."/>
            <person name="Kuo A."/>
            <person name="Thoen E."/>
            <person name="Andreopoulos B."/>
            <person name="Lu D."/>
            <person name="Skrede I."/>
            <person name="Drula E."/>
            <person name="Henrissat B."/>
            <person name="Morin E."/>
            <person name="Kohler A."/>
            <person name="Barry K."/>
            <person name="LaButti K."/>
            <person name="Morin E."/>
            <person name="Salamov A."/>
            <person name="Lipzen A."/>
            <person name="Mereny Z."/>
            <person name="Hegedus B."/>
            <person name="Baldrian P."/>
            <person name="Stursova M."/>
            <person name="Weitz H."/>
            <person name="Taylor A."/>
            <person name="Grigoriev I.V."/>
            <person name="Nagy L.G."/>
            <person name="Martin F."/>
            <person name="Kauserud H."/>
        </authorList>
    </citation>
    <scope>NUCLEOTIDE SEQUENCE</scope>
    <source>
        <strain evidence="1">9284</strain>
    </source>
</reference>
<protein>
    <submittedName>
        <fullName evidence="1">Uncharacterized protein</fullName>
    </submittedName>
</protein>
<evidence type="ECO:0000313" key="2">
    <source>
        <dbReference type="Proteomes" id="UP001221142"/>
    </source>
</evidence>
<comment type="caution">
    <text evidence="1">The sequence shown here is derived from an EMBL/GenBank/DDBJ whole genome shotgun (WGS) entry which is preliminary data.</text>
</comment>
<sequence length="129" mass="15188">MSGSSRKTAHRIPFTRLPNLTELDIIHPAIYDFPFVFNFVGRIHQEARNRILAIRFFIFGPVNEVDSLNEELSHFHEYFPRPQMVVLGIPEHPGNEPIMKEIPTYPWTLDNGITLRYTFHPIPWYTKIL</sequence>
<proteinExistence type="predicted"/>
<dbReference type="AlphaFoldDB" id="A0AAD7G3C3"/>
<dbReference type="EMBL" id="JARKIF010000001">
    <property type="protein sequence ID" value="KAJ7651299.1"/>
    <property type="molecule type" value="Genomic_DNA"/>
</dbReference>